<dbReference type="GO" id="GO:0008233">
    <property type="term" value="F:peptidase activity"/>
    <property type="evidence" value="ECO:0007669"/>
    <property type="project" value="UniProtKB-KW"/>
</dbReference>
<evidence type="ECO:0000256" key="2">
    <source>
        <dbReference type="ARBA" id="ARBA00022670"/>
    </source>
</evidence>
<reference evidence="5 6" key="1">
    <citation type="submission" date="2016-10" db="EMBL/GenBank/DDBJ databases">
        <title>Draft Genome sequence of Roseomonas sp. strain M3.</title>
        <authorList>
            <person name="Subhash Y."/>
            <person name="Lee S."/>
        </authorList>
    </citation>
    <scope>NUCLEOTIDE SEQUENCE [LARGE SCALE GENOMIC DNA]</scope>
    <source>
        <strain evidence="5 6">M3</strain>
    </source>
</reference>
<name>A0A1V2H303_9PROT</name>
<keyword evidence="6" id="KW-1185">Reference proteome</keyword>
<dbReference type="InterPro" id="IPR006433">
    <property type="entry name" value="Prohead_protease"/>
</dbReference>
<dbReference type="Proteomes" id="UP000188879">
    <property type="component" value="Unassembled WGS sequence"/>
</dbReference>
<dbReference type="AlphaFoldDB" id="A0A1V2H303"/>
<evidence type="ECO:0000259" key="4">
    <source>
        <dbReference type="Pfam" id="PF04586"/>
    </source>
</evidence>
<dbReference type="GO" id="GO:0006508">
    <property type="term" value="P:proteolysis"/>
    <property type="evidence" value="ECO:0007669"/>
    <property type="project" value="UniProtKB-KW"/>
</dbReference>
<dbReference type="RefSeq" id="WP_076957618.1">
    <property type="nucleotide sequence ID" value="NZ_MLCO01000101.1"/>
</dbReference>
<dbReference type="Pfam" id="PF04586">
    <property type="entry name" value="Peptidase_S78"/>
    <property type="match status" value="1"/>
</dbReference>
<proteinExistence type="predicted"/>
<dbReference type="NCBIfam" id="TIGR01543">
    <property type="entry name" value="proheadase_HK97"/>
    <property type="match status" value="1"/>
</dbReference>
<protein>
    <recommendedName>
        <fullName evidence="4">Prohead serine protease domain-containing protein</fullName>
    </recommendedName>
</protein>
<keyword evidence="1" id="KW-1188">Viral release from host cell</keyword>
<evidence type="ECO:0000256" key="1">
    <source>
        <dbReference type="ARBA" id="ARBA00022612"/>
    </source>
</evidence>
<evidence type="ECO:0000313" key="6">
    <source>
        <dbReference type="Proteomes" id="UP000188879"/>
    </source>
</evidence>
<dbReference type="EMBL" id="MLCO01000101">
    <property type="protein sequence ID" value="ONG53455.1"/>
    <property type="molecule type" value="Genomic_DNA"/>
</dbReference>
<organism evidence="5 6">
    <name type="scientific">Teichococcus deserti</name>
    <dbReference type="NCBI Taxonomy" id="1817963"/>
    <lineage>
        <taxon>Bacteria</taxon>
        <taxon>Pseudomonadati</taxon>
        <taxon>Pseudomonadota</taxon>
        <taxon>Alphaproteobacteria</taxon>
        <taxon>Acetobacterales</taxon>
        <taxon>Roseomonadaceae</taxon>
        <taxon>Roseomonas</taxon>
    </lineage>
</organism>
<keyword evidence="3" id="KW-0378">Hydrolase</keyword>
<dbReference type="InterPro" id="IPR054613">
    <property type="entry name" value="Peptidase_S78_dom"/>
</dbReference>
<keyword evidence="2" id="KW-0645">Protease</keyword>
<accession>A0A1V2H303</accession>
<sequence>MLETDGATPAALELRFAELEIRAGETGDGLPARLIRGLAAPYQAKTRIRSYGGREFEEWLEPGVFGETLRSGADVRLLLEHDERSLLARTKAGNLRLRDTPRGLEFEAELPDTQAARDVLENIRVRNYAGMSFGFRPVDMQKTYGADGRLAAVAHRAAALHEISIVSAPAYARTSVAMRSILQAAPPPVPAEVLAMRLRLARARG</sequence>
<dbReference type="OrthoDB" id="64791at2"/>
<gene>
    <name evidence="5" type="ORF">BKE38_12125</name>
</gene>
<evidence type="ECO:0000256" key="3">
    <source>
        <dbReference type="ARBA" id="ARBA00022801"/>
    </source>
</evidence>
<comment type="caution">
    <text evidence="5">The sequence shown here is derived from an EMBL/GenBank/DDBJ whole genome shotgun (WGS) entry which is preliminary data.</text>
</comment>
<evidence type="ECO:0000313" key="5">
    <source>
        <dbReference type="EMBL" id="ONG53455.1"/>
    </source>
</evidence>
<feature type="domain" description="Prohead serine protease" evidence="4">
    <location>
        <begin position="33"/>
        <end position="178"/>
    </location>
</feature>